<comment type="caution">
    <text evidence="3">The sequence shown here is derived from an EMBL/GenBank/DDBJ whole genome shotgun (WGS) entry which is preliminary data.</text>
</comment>
<dbReference type="Proteomes" id="UP001205740">
    <property type="component" value="Unassembled WGS sequence"/>
</dbReference>
<feature type="compositionally biased region" description="Acidic residues" evidence="1">
    <location>
        <begin position="57"/>
        <end position="69"/>
    </location>
</feature>
<dbReference type="RefSeq" id="WP_253654078.1">
    <property type="nucleotide sequence ID" value="NZ_BAAAOE010000003.1"/>
</dbReference>
<reference evidence="3 4" key="1">
    <citation type="submission" date="2022-06" db="EMBL/GenBank/DDBJ databases">
        <title>Genomic Encyclopedia of Archaeal and Bacterial Type Strains, Phase II (KMG-II): from individual species to whole genera.</title>
        <authorList>
            <person name="Goeker M."/>
        </authorList>
    </citation>
    <scope>NUCLEOTIDE SEQUENCE [LARGE SCALE GENOMIC DNA]</scope>
    <source>
        <strain evidence="3 4">DSM 45037</strain>
    </source>
</reference>
<dbReference type="InterPro" id="IPR007060">
    <property type="entry name" value="FtsL/DivIC"/>
</dbReference>
<name>A0ABT1H029_9NOCA</name>
<feature type="compositionally biased region" description="Basic and acidic residues" evidence="1">
    <location>
        <begin position="22"/>
        <end position="48"/>
    </location>
</feature>
<keyword evidence="2" id="KW-0812">Transmembrane</keyword>
<keyword evidence="4" id="KW-1185">Reference proteome</keyword>
<dbReference type="Pfam" id="PF04977">
    <property type="entry name" value="DivIC"/>
    <property type="match status" value="1"/>
</dbReference>
<dbReference type="EMBL" id="JAMTCG010000003">
    <property type="protein sequence ID" value="MCP2160486.1"/>
    <property type="molecule type" value="Genomic_DNA"/>
</dbReference>
<feature type="region of interest" description="Disordered" evidence="1">
    <location>
        <begin position="182"/>
        <end position="223"/>
    </location>
</feature>
<organism evidence="3 4">
    <name type="scientific">Williamsia serinedens</name>
    <dbReference type="NCBI Taxonomy" id="391736"/>
    <lineage>
        <taxon>Bacteria</taxon>
        <taxon>Bacillati</taxon>
        <taxon>Actinomycetota</taxon>
        <taxon>Actinomycetes</taxon>
        <taxon>Mycobacteriales</taxon>
        <taxon>Nocardiaceae</taxon>
        <taxon>Williamsia</taxon>
    </lineage>
</organism>
<feature type="compositionally biased region" description="Basic and acidic residues" evidence="1">
    <location>
        <begin position="193"/>
        <end position="203"/>
    </location>
</feature>
<evidence type="ECO:0000313" key="4">
    <source>
        <dbReference type="Proteomes" id="UP001205740"/>
    </source>
</evidence>
<evidence type="ECO:0000256" key="1">
    <source>
        <dbReference type="SAM" id="MobiDB-lite"/>
    </source>
</evidence>
<feature type="region of interest" description="Disordered" evidence="1">
    <location>
        <begin position="1"/>
        <end position="83"/>
    </location>
</feature>
<gene>
    <name evidence="3" type="ORF">LX12_001673</name>
</gene>
<keyword evidence="2" id="KW-0472">Membrane</keyword>
<accession>A0ABT1H029</accession>
<evidence type="ECO:0000256" key="2">
    <source>
        <dbReference type="SAM" id="Phobius"/>
    </source>
</evidence>
<proteinExistence type="predicted"/>
<protein>
    <submittedName>
        <fullName evidence="3">Septum formation initiator</fullName>
    </submittedName>
</protein>
<sequence>MAQRRSGSRGRDGRSAGSSARRRVEDRRTGRRPDNRVTERRRTPRVTDDALGPDVTEVPETDPSAEVDADAPATIETRERSRPVITPRRRLPASWEGLTVGGLSPKKAVILALVVSAVALTLAVPLRTYFAQRSEAEQLRSANASISRDVASLQKKVDEQNDPSYIQEQARNRLLMVKPGETPLVMQFPAPPEKSEDEKRAERQASNPWYTNLLDAVSTPAGQ</sequence>
<keyword evidence="2" id="KW-1133">Transmembrane helix</keyword>
<evidence type="ECO:0000313" key="3">
    <source>
        <dbReference type="EMBL" id="MCP2160486.1"/>
    </source>
</evidence>
<feature type="transmembrane region" description="Helical" evidence="2">
    <location>
        <begin position="108"/>
        <end position="130"/>
    </location>
</feature>